<name>A0A2U2HG04_9BURK</name>
<sequence>MTDPESFPFPAVDDNRFRLFVDSVTDYAIYMLSPQGIVSSWNAGAQRFKGYSGEEIIGRHFSRFYTPADQGRHLPERALSIARTEGRFEDEGWRVRKDGSLFWASVVIDPIREPDGTLVGFAKITRDITEKKRSSEALHASEERFRLLVQGVTDYAIYMLSPEGIITNWNAGARHIKGFEQHEVIGTHFSRFYTEEDVAAGLPMAA</sequence>
<dbReference type="PANTHER" id="PTHR44757:SF2">
    <property type="entry name" value="BIOFILM ARCHITECTURE MAINTENANCE PROTEIN MBAA"/>
    <property type="match status" value="1"/>
</dbReference>
<organism evidence="3 4">
    <name type="scientific">Massilia glaciei</name>
    <dbReference type="NCBI Taxonomy" id="1524097"/>
    <lineage>
        <taxon>Bacteria</taxon>
        <taxon>Pseudomonadati</taxon>
        <taxon>Pseudomonadota</taxon>
        <taxon>Betaproteobacteria</taxon>
        <taxon>Burkholderiales</taxon>
        <taxon>Oxalobacteraceae</taxon>
        <taxon>Telluria group</taxon>
        <taxon>Massilia</taxon>
    </lineage>
</organism>
<dbReference type="InterPro" id="IPR000700">
    <property type="entry name" value="PAS-assoc_C"/>
</dbReference>
<keyword evidence="3" id="KW-0418">Kinase</keyword>
<dbReference type="PANTHER" id="PTHR44757">
    <property type="entry name" value="DIGUANYLATE CYCLASE DGCP"/>
    <property type="match status" value="1"/>
</dbReference>
<comment type="caution">
    <text evidence="3">The sequence shown here is derived from an EMBL/GenBank/DDBJ whole genome shotgun (WGS) entry which is preliminary data.</text>
</comment>
<dbReference type="InterPro" id="IPR052155">
    <property type="entry name" value="Biofilm_reg_signaling"/>
</dbReference>
<dbReference type="InterPro" id="IPR000014">
    <property type="entry name" value="PAS"/>
</dbReference>
<dbReference type="InterPro" id="IPR035965">
    <property type="entry name" value="PAS-like_dom_sf"/>
</dbReference>
<dbReference type="SMART" id="SM00091">
    <property type="entry name" value="PAS"/>
    <property type="match status" value="2"/>
</dbReference>
<feature type="domain" description="PAC" evidence="2">
    <location>
        <begin position="88"/>
        <end position="140"/>
    </location>
</feature>
<dbReference type="GO" id="GO:0016301">
    <property type="term" value="F:kinase activity"/>
    <property type="evidence" value="ECO:0007669"/>
    <property type="project" value="UniProtKB-KW"/>
</dbReference>
<dbReference type="AlphaFoldDB" id="A0A2U2HG04"/>
<protein>
    <submittedName>
        <fullName evidence="3">Hybrid sensor histidine kinase/response regulator</fullName>
    </submittedName>
</protein>
<feature type="domain" description="PAS" evidence="1">
    <location>
        <begin position="13"/>
        <end position="70"/>
    </location>
</feature>
<dbReference type="OrthoDB" id="9177042at2"/>
<evidence type="ECO:0000259" key="2">
    <source>
        <dbReference type="PROSITE" id="PS50113"/>
    </source>
</evidence>
<dbReference type="PROSITE" id="PS50113">
    <property type="entry name" value="PAC"/>
    <property type="match status" value="1"/>
</dbReference>
<proteinExistence type="predicted"/>
<keyword evidence="4" id="KW-1185">Reference proteome</keyword>
<evidence type="ECO:0000313" key="3">
    <source>
        <dbReference type="EMBL" id="PWF43644.1"/>
    </source>
</evidence>
<gene>
    <name evidence="3" type="ORF">C7C56_020790</name>
</gene>
<dbReference type="RefSeq" id="WP_146204578.1">
    <property type="nucleotide sequence ID" value="NZ_PXWF02000277.1"/>
</dbReference>
<dbReference type="SUPFAM" id="SSF55785">
    <property type="entry name" value="PYP-like sensor domain (PAS domain)"/>
    <property type="match status" value="2"/>
</dbReference>
<evidence type="ECO:0000259" key="1">
    <source>
        <dbReference type="PROSITE" id="PS50112"/>
    </source>
</evidence>
<reference evidence="3 4" key="1">
    <citation type="submission" date="2018-04" db="EMBL/GenBank/DDBJ databases">
        <title>Massilia violaceinigra sp. nov., a novel purple-pigmented bacterium isolated from Tianshan glacier, Xinjiang, China.</title>
        <authorList>
            <person name="Wang H."/>
        </authorList>
    </citation>
    <scope>NUCLEOTIDE SEQUENCE [LARGE SCALE GENOMIC DNA]</scope>
    <source>
        <strain evidence="3 4">B448-2</strain>
    </source>
</reference>
<dbReference type="Proteomes" id="UP000241421">
    <property type="component" value="Unassembled WGS sequence"/>
</dbReference>
<keyword evidence="3" id="KW-0808">Transferase</keyword>
<dbReference type="Pfam" id="PF13426">
    <property type="entry name" value="PAS_9"/>
    <property type="match status" value="2"/>
</dbReference>
<feature type="domain" description="PAS" evidence="1">
    <location>
        <begin position="141"/>
        <end position="197"/>
    </location>
</feature>
<dbReference type="NCBIfam" id="TIGR00229">
    <property type="entry name" value="sensory_box"/>
    <property type="match status" value="2"/>
</dbReference>
<evidence type="ECO:0000313" key="4">
    <source>
        <dbReference type="Proteomes" id="UP000241421"/>
    </source>
</evidence>
<accession>A0A2U2HG04</accession>
<dbReference type="EMBL" id="PXWF02000277">
    <property type="protein sequence ID" value="PWF43644.1"/>
    <property type="molecule type" value="Genomic_DNA"/>
</dbReference>
<dbReference type="CDD" id="cd00130">
    <property type="entry name" value="PAS"/>
    <property type="match status" value="2"/>
</dbReference>
<dbReference type="PROSITE" id="PS50112">
    <property type="entry name" value="PAS"/>
    <property type="match status" value="2"/>
</dbReference>
<dbReference type="Gene3D" id="3.30.450.20">
    <property type="entry name" value="PAS domain"/>
    <property type="match status" value="2"/>
</dbReference>
<feature type="non-terminal residue" evidence="3">
    <location>
        <position position="206"/>
    </location>
</feature>